<protein>
    <recommendedName>
        <fullName evidence="2">Mnd1 HTH domain-containing protein</fullName>
    </recommendedName>
</protein>
<evidence type="ECO:0000313" key="4">
    <source>
        <dbReference type="Proteomes" id="UP001271007"/>
    </source>
</evidence>
<comment type="caution">
    <text evidence="3">The sequence shown here is derived from an EMBL/GenBank/DDBJ whole genome shotgun (WGS) entry which is preliminary data.</text>
</comment>
<feature type="domain" description="Mnd1 HTH" evidence="2">
    <location>
        <begin position="16"/>
        <end position="74"/>
    </location>
</feature>
<keyword evidence="4" id="KW-1185">Reference proteome</keyword>
<evidence type="ECO:0000313" key="3">
    <source>
        <dbReference type="EMBL" id="KAK3048162.1"/>
    </source>
</evidence>
<name>A0AAJ0D7F4_9PEZI</name>
<gene>
    <name evidence="3" type="ORF">LTR09_010501</name>
</gene>
<dbReference type="AlphaFoldDB" id="A0AAJ0D7F4"/>
<feature type="coiled-coil region" evidence="1">
    <location>
        <begin position="92"/>
        <end position="179"/>
    </location>
</feature>
<proteinExistence type="predicted"/>
<dbReference type="Pfam" id="PF03962">
    <property type="entry name" value="Mnd1"/>
    <property type="match status" value="1"/>
</dbReference>
<organism evidence="3 4">
    <name type="scientific">Extremus antarcticus</name>
    <dbReference type="NCBI Taxonomy" id="702011"/>
    <lineage>
        <taxon>Eukaryota</taxon>
        <taxon>Fungi</taxon>
        <taxon>Dikarya</taxon>
        <taxon>Ascomycota</taxon>
        <taxon>Pezizomycotina</taxon>
        <taxon>Dothideomycetes</taxon>
        <taxon>Dothideomycetidae</taxon>
        <taxon>Mycosphaerellales</taxon>
        <taxon>Extremaceae</taxon>
        <taxon>Extremus</taxon>
    </lineage>
</organism>
<dbReference type="InterPro" id="IPR040453">
    <property type="entry name" value="Mnd1_HTH"/>
</dbReference>
<evidence type="ECO:0000259" key="2">
    <source>
        <dbReference type="Pfam" id="PF03962"/>
    </source>
</evidence>
<dbReference type="Proteomes" id="UP001271007">
    <property type="component" value="Unassembled WGS sequence"/>
</dbReference>
<sequence length="220" mass="25068">MAPKINCNPVKLTNVVAYFRRSRVAHTFKDLEKSLPSVAAINGMQVKDYLQHLQDENKISVEKIGSGNWYWCFASEEKKTRERALAEATSAHDKAASVVDDLKQKLAAVNAQHEDEAEMLDNGGDSREELVASKATLEEDVKKLQKALATYSDMDPTELERKKAETKRFQQEAEQFTDEIYFMEGWLKDHGVDGENLTNLRIQFYGEEFDQEEGMLKELA</sequence>
<dbReference type="EMBL" id="JAWDJX010000052">
    <property type="protein sequence ID" value="KAK3048162.1"/>
    <property type="molecule type" value="Genomic_DNA"/>
</dbReference>
<evidence type="ECO:0000256" key="1">
    <source>
        <dbReference type="SAM" id="Coils"/>
    </source>
</evidence>
<accession>A0AAJ0D7F4</accession>
<keyword evidence="1" id="KW-0175">Coiled coil</keyword>
<reference evidence="3" key="1">
    <citation type="submission" date="2023-04" db="EMBL/GenBank/DDBJ databases">
        <title>Black Yeasts Isolated from many extreme environments.</title>
        <authorList>
            <person name="Coleine C."/>
            <person name="Stajich J.E."/>
            <person name="Selbmann L."/>
        </authorList>
    </citation>
    <scope>NUCLEOTIDE SEQUENCE</scope>
    <source>
        <strain evidence="3">CCFEE 5312</strain>
    </source>
</reference>